<feature type="signal peptide" evidence="2">
    <location>
        <begin position="1"/>
        <end position="21"/>
    </location>
</feature>
<name>A0A7W4LLI6_9GAMM</name>
<keyword evidence="2" id="KW-0732">Signal</keyword>
<evidence type="ECO:0008006" key="5">
    <source>
        <dbReference type="Google" id="ProtNLM"/>
    </source>
</evidence>
<reference evidence="3 4" key="1">
    <citation type="submission" date="2020-08" db="EMBL/GenBank/DDBJ databases">
        <authorList>
            <person name="Kim C.M."/>
        </authorList>
    </citation>
    <scope>NUCLEOTIDE SEQUENCE [LARGE SCALE GENOMIC DNA]</scope>
    <source>
        <strain evidence="3 4">UL070</strain>
    </source>
</reference>
<dbReference type="Proteomes" id="UP000542720">
    <property type="component" value="Unassembled WGS sequence"/>
</dbReference>
<accession>A0A7W4LLI6</accession>
<evidence type="ECO:0000256" key="2">
    <source>
        <dbReference type="SAM" id="SignalP"/>
    </source>
</evidence>
<dbReference type="InterPro" id="IPR059226">
    <property type="entry name" value="Choice_anch_Q_dom"/>
</dbReference>
<dbReference type="InterPro" id="IPR011050">
    <property type="entry name" value="Pectin_lyase_fold/virulence"/>
</dbReference>
<proteinExistence type="predicted"/>
<evidence type="ECO:0000256" key="1">
    <source>
        <dbReference type="SAM" id="MobiDB-lite"/>
    </source>
</evidence>
<evidence type="ECO:0000313" key="3">
    <source>
        <dbReference type="EMBL" id="MBB2495355.1"/>
    </source>
</evidence>
<sequence>MSGFRTLATLAATLFVPLVQAETLFFVSKTADSFDIACVTDCSLRETVYRANQTPGASRIVLSAGTYTLTLNDPPWNYDEDPDPDENAGVRGDLDIAAPRLTILGHGQADTIIKGSGDRLFDVLPQAELLLRRLTLREGLADTYGGAVRNHGSLLAQYVSFINNRADAGIQGQGGALANFNSMTISRSLFEGNNSNGDEGFFGRGGAIYNVAALWVSDTTFRGNSVTDTDADYGQGGALYNTGKAEVTRSTFVANTAGVPLYGGGGSAIANREEGDLLLINSTISGNPGITTNGVIASGIQGFTNDRRVRTRLISVTVAGNSGLGVSNMGTLRVSSSVIAGNQLNGVPANCSNAGGFAALALLLGTDQGNCTSDFWVDDALTWTKVLYPLANNGGYTATHALRRASPAIDATQRTVNSHDQRGVTRPRDGDGDGIAVSDMGAYERSGP</sequence>
<feature type="compositionally biased region" description="Basic and acidic residues" evidence="1">
    <location>
        <begin position="417"/>
        <end position="431"/>
    </location>
</feature>
<feature type="chain" id="PRO_5031561936" description="CSLREA domain-containing protein" evidence="2">
    <location>
        <begin position="22"/>
        <end position="448"/>
    </location>
</feature>
<keyword evidence="4" id="KW-1185">Reference proteome</keyword>
<dbReference type="SUPFAM" id="SSF51126">
    <property type="entry name" value="Pectin lyase-like"/>
    <property type="match status" value="1"/>
</dbReference>
<gene>
    <name evidence="3" type="ORF">H3H51_10025</name>
</gene>
<comment type="caution">
    <text evidence="3">The sequence shown here is derived from an EMBL/GenBank/DDBJ whole genome shotgun (WGS) entry which is preliminary data.</text>
</comment>
<evidence type="ECO:0000313" key="4">
    <source>
        <dbReference type="Proteomes" id="UP000542720"/>
    </source>
</evidence>
<feature type="region of interest" description="Disordered" evidence="1">
    <location>
        <begin position="412"/>
        <end position="448"/>
    </location>
</feature>
<organism evidence="3 4">
    <name type="scientific">Aquipseudomonas ullengensis</name>
    <dbReference type="NCBI Taxonomy" id="2759166"/>
    <lineage>
        <taxon>Bacteria</taxon>
        <taxon>Pseudomonadati</taxon>
        <taxon>Pseudomonadota</taxon>
        <taxon>Gammaproteobacteria</taxon>
        <taxon>Pseudomonadales</taxon>
        <taxon>Pseudomonadaceae</taxon>
        <taxon>Aquipseudomonas</taxon>
    </lineage>
</organism>
<dbReference type="AlphaFoldDB" id="A0A7W4LLI6"/>
<dbReference type="NCBIfam" id="NF041518">
    <property type="entry name" value="choice_anch_Q"/>
    <property type="match status" value="1"/>
</dbReference>
<protein>
    <recommendedName>
        <fullName evidence="5">CSLREA domain-containing protein</fullName>
    </recommendedName>
</protein>
<dbReference type="EMBL" id="JACJUD010000003">
    <property type="protein sequence ID" value="MBB2495355.1"/>
    <property type="molecule type" value="Genomic_DNA"/>
</dbReference>
<dbReference type="RefSeq" id="WP_183088908.1">
    <property type="nucleotide sequence ID" value="NZ_JACJUD010000003.1"/>
</dbReference>